<protein>
    <submittedName>
        <fullName evidence="2">Uncharacterized protein</fullName>
    </submittedName>
</protein>
<accession>Q0TXW4</accession>
<dbReference type="KEGG" id="pno:SNOG_15592"/>
<feature type="compositionally biased region" description="Basic and acidic residues" evidence="1">
    <location>
        <begin position="36"/>
        <end position="50"/>
    </location>
</feature>
<evidence type="ECO:0000313" key="2">
    <source>
        <dbReference type="EMBL" id="EAT76967.1"/>
    </source>
</evidence>
<dbReference type="EMBL" id="CH445363">
    <property type="protein sequence ID" value="EAT76967.1"/>
    <property type="molecule type" value="Genomic_DNA"/>
</dbReference>
<feature type="compositionally biased region" description="Basic and acidic residues" evidence="1">
    <location>
        <begin position="11"/>
        <end position="21"/>
    </location>
</feature>
<proteinExistence type="predicted"/>
<dbReference type="InParanoid" id="Q0TXW4"/>
<dbReference type="AlphaFoldDB" id="Q0TXW4"/>
<dbReference type="Proteomes" id="UP000001055">
    <property type="component" value="Unassembled WGS sequence"/>
</dbReference>
<dbReference type="RefSeq" id="XP_001805737.1">
    <property type="nucleotide sequence ID" value="XM_001805685.1"/>
</dbReference>
<name>Q0TXW4_PHANO</name>
<evidence type="ECO:0000313" key="3">
    <source>
        <dbReference type="Proteomes" id="UP000001055"/>
    </source>
</evidence>
<dbReference type="GeneID" id="5982667"/>
<organism evidence="2 3">
    <name type="scientific">Phaeosphaeria nodorum (strain SN15 / ATCC MYA-4574 / FGSC 10173)</name>
    <name type="common">Glume blotch fungus</name>
    <name type="synonym">Parastagonospora nodorum</name>
    <dbReference type="NCBI Taxonomy" id="321614"/>
    <lineage>
        <taxon>Eukaryota</taxon>
        <taxon>Fungi</taxon>
        <taxon>Dikarya</taxon>
        <taxon>Ascomycota</taxon>
        <taxon>Pezizomycotina</taxon>
        <taxon>Dothideomycetes</taxon>
        <taxon>Pleosporomycetidae</taxon>
        <taxon>Pleosporales</taxon>
        <taxon>Pleosporineae</taxon>
        <taxon>Phaeosphaeriaceae</taxon>
        <taxon>Parastagonospora</taxon>
    </lineage>
</organism>
<reference evidence="3" key="1">
    <citation type="journal article" date="2007" name="Plant Cell">
        <title>Dothideomycete-plant interactions illuminated by genome sequencing and EST analysis of the wheat pathogen Stagonospora nodorum.</title>
        <authorList>
            <person name="Hane J.K."/>
            <person name="Lowe R.G."/>
            <person name="Solomon P.S."/>
            <person name="Tan K.C."/>
            <person name="Schoch C.L."/>
            <person name="Spatafora J.W."/>
            <person name="Crous P.W."/>
            <person name="Kodira C."/>
            <person name="Birren B.W."/>
            <person name="Galagan J.E."/>
            <person name="Torriani S.F."/>
            <person name="McDonald B.A."/>
            <person name="Oliver R.P."/>
        </authorList>
    </citation>
    <scope>NUCLEOTIDE SEQUENCE [LARGE SCALE GENOMIC DNA]</scope>
    <source>
        <strain evidence="3">SN15 / ATCC MYA-4574 / FGSC 10173</strain>
    </source>
</reference>
<sequence>MLTQYPNSPDHAGDEETDQHRSVVVTENYGPLSELAHVKERATPKNATER</sequence>
<gene>
    <name evidence="2" type="ORF">SNOG_15592</name>
</gene>
<evidence type="ECO:0000256" key="1">
    <source>
        <dbReference type="SAM" id="MobiDB-lite"/>
    </source>
</evidence>
<feature type="region of interest" description="Disordered" evidence="1">
    <location>
        <begin position="1"/>
        <end position="50"/>
    </location>
</feature>